<evidence type="ECO:0000256" key="3">
    <source>
        <dbReference type="ARBA" id="ARBA00022475"/>
    </source>
</evidence>
<comment type="subcellular location">
    <subcellularLocation>
        <location evidence="1">Cell membrane</location>
        <topology evidence="1">Multi-pass membrane protein</topology>
    </subcellularLocation>
</comment>
<evidence type="ECO:0000256" key="7">
    <source>
        <dbReference type="SAM" id="Phobius"/>
    </source>
</evidence>
<dbReference type="Proteomes" id="UP000184423">
    <property type="component" value="Unassembled WGS sequence"/>
</dbReference>
<keyword evidence="4 7" id="KW-0812">Transmembrane</keyword>
<sequence>MEQEMTLDLTELFAIIKKRLWLIISITLITTLISALFSFFVLTPIYEAKISIFLGRERTSETLKTDYNEVLMFQKLSKTYAEIAKSKTVAEKTLKELNKDVQADVLLKNLTATPQPDTQMIVLKYQSKDPQDAALTLNTHAKNFIEESKRFYPDGNVQIVDAAQVPQNPVKPKKMLNIAIAFVLGVMLSLGLVFILEYMDTTVKTEDEIEKLLDLPVIGIIPKNLEE</sequence>
<protein>
    <submittedName>
        <fullName evidence="10">Capsular polysaccharide biosynthesis protein</fullName>
    </submittedName>
</protein>
<evidence type="ECO:0000256" key="2">
    <source>
        <dbReference type="ARBA" id="ARBA00006683"/>
    </source>
</evidence>
<evidence type="ECO:0000256" key="4">
    <source>
        <dbReference type="ARBA" id="ARBA00022692"/>
    </source>
</evidence>
<evidence type="ECO:0000256" key="6">
    <source>
        <dbReference type="ARBA" id="ARBA00023136"/>
    </source>
</evidence>
<dbReference type="PANTHER" id="PTHR32309">
    <property type="entry name" value="TYROSINE-PROTEIN KINASE"/>
    <property type="match status" value="1"/>
</dbReference>
<evidence type="ECO:0000313" key="11">
    <source>
        <dbReference type="Proteomes" id="UP000184423"/>
    </source>
</evidence>
<name>A0A1M4WMH0_9CLOT</name>
<keyword evidence="11" id="KW-1185">Reference proteome</keyword>
<evidence type="ECO:0000259" key="9">
    <source>
        <dbReference type="Pfam" id="PF13807"/>
    </source>
</evidence>
<feature type="domain" description="Tyrosine-protein kinase G-rich" evidence="9">
    <location>
        <begin position="155"/>
        <end position="195"/>
    </location>
</feature>
<dbReference type="EMBL" id="FQVG01000018">
    <property type="protein sequence ID" value="SHE82253.1"/>
    <property type="molecule type" value="Genomic_DNA"/>
</dbReference>
<evidence type="ECO:0000256" key="1">
    <source>
        <dbReference type="ARBA" id="ARBA00004651"/>
    </source>
</evidence>
<organism evidence="10 11">
    <name type="scientific">Caloramator proteoclasticus DSM 10124</name>
    <dbReference type="NCBI Taxonomy" id="1121262"/>
    <lineage>
        <taxon>Bacteria</taxon>
        <taxon>Bacillati</taxon>
        <taxon>Bacillota</taxon>
        <taxon>Clostridia</taxon>
        <taxon>Eubacteriales</taxon>
        <taxon>Clostridiaceae</taxon>
        <taxon>Caloramator</taxon>
    </lineage>
</organism>
<dbReference type="AlphaFoldDB" id="A0A1M4WMH0"/>
<evidence type="ECO:0000256" key="5">
    <source>
        <dbReference type="ARBA" id="ARBA00022989"/>
    </source>
</evidence>
<keyword evidence="3" id="KW-1003">Cell membrane</keyword>
<reference evidence="11" key="1">
    <citation type="submission" date="2016-11" db="EMBL/GenBank/DDBJ databases">
        <authorList>
            <person name="Varghese N."/>
            <person name="Submissions S."/>
        </authorList>
    </citation>
    <scope>NUCLEOTIDE SEQUENCE [LARGE SCALE GENOMIC DNA]</scope>
    <source>
        <strain evidence="11">DSM 10124</strain>
    </source>
</reference>
<dbReference type="InterPro" id="IPR003856">
    <property type="entry name" value="LPS_length_determ_N"/>
</dbReference>
<dbReference type="InterPro" id="IPR050445">
    <property type="entry name" value="Bact_polysacc_biosynth/exp"/>
</dbReference>
<proteinExistence type="inferred from homology"/>
<keyword evidence="5 7" id="KW-1133">Transmembrane helix</keyword>
<dbReference type="Pfam" id="PF02706">
    <property type="entry name" value="Wzz"/>
    <property type="match status" value="1"/>
</dbReference>
<dbReference type="GO" id="GO:0004713">
    <property type="term" value="F:protein tyrosine kinase activity"/>
    <property type="evidence" value="ECO:0007669"/>
    <property type="project" value="TreeGrafter"/>
</dbReference>
<feature type="domain" description="Polysaccharide chain length determinant N-terminal" evidence="8">
    <location>
        <begin position="6"/>
        <end position="97"/>
    </location>
</feature>
<gene>
    <name evidence="10" type="ORF">SAMN02746091_01191</name>
</gene>
<dbReference type="PANTHER" id="PTHR32309:SF13">
    <property type="entry name" value="FERRIC ENTEROBACTIN TRANSPORT PROTEIN FEPE"/>
    <property type="match status" value="1"/>
</dbReference>
<keyword evidence="6 7" id="KW-0472">Membrane</keyword>
<evidence type="ECO:0000313" key="10">
    <source>
        <dbReference type="EMBL" id="SHE82253.1"/>
    </source>
</evidence>
<dbReference type="Pfam" id="PF13807">
    <property type="entry name" value="GNVR"/>
    <property type="match status" value="1"/>
</dbReference>
<comment type="similarity">
    <text evidence="2">Belongs to the CpsC/CapA family.</text>
</comment>
<accession>A0A1M4WMH0</accession>
<dbReference type="InterPro" id="IPR032807">
    <property type="entry name" value="GNVR"/>
</dbReference>
<dbReference type="RefSeq" id="WP_073248410.1">
    <property type="nucleotide sequence ID" value="NZ_FQVG01000018.1"/>
</dbReference>
<evidence type="ECO:0000259" key="8">
    <source>
        <dbReference type="Pfam" id="PF02706"/>
    </source>
</evidence>
<feature type="transmembrane region" description="Helical" evidence="7">
    <location>
        <begin position="176"/>
        <end position="196"/>
    </location>
</feature>
<dbReference type="GO" id="GO:0005886">
    <property type="term" value="C:plasma membrane"/>
    <property type="evidence" value="ECO:0007669"/>
    <property type="project" value="UniProtKB-SubCell"/>
</dbReference>
<feature type="transmembrane region" description="Helical" evidence="7">
    <location>
        <begin position="20"/>
        <end position="46"/>
    </location>
</feature>